<comment type="caution">
    <text evidence="1">The sequence shown here is derived from an EMBL/GenBank/DDBJ whole genome shotgun (WGS) entry which is preliminary data.</text>
</comment>
<evidence type="ECO:0000313" key="1">
    <source>
        <dbReference type="EMBL" id="GJM84385.1"/>
    </source>
</evidence>
<dbReference type="AlphaFoldDB" id="A0AAV5BF78"/>
<reference evidence="1" key="1">
    <citation type="journal article" date="2018" name="DNA Res.">
        <title>Multiple hybrid de novo genome assembly of finger millet, an orphan allotetraploid crop.</title>
        <authorList>
            <person name="Hatakeyama M."/>
            <person name="Aluri S."/>
            <person name="Balachadran M.T."/>
            <person name="Sivarajan S.R."/>
            <person name="Patrignani A."/>
            <person name="Gruter S."/>
            <person name="Poveda L."/>
            <person name="Shimizu-Inatsugi R."/>
            <person name="Baeten J."/>
            <person name="Francoijs K.J."/>
            <person name="Nataraja K.N."/>
            <person name="Reddy Y.A.N."/>
            <person name="Phadnis S."/>
            <person name="Ravikumar R.L."/>
            <person name="Schlapbach R."/>
            <person name="Sreeman S.M."/>
            <person name="Shimizu K.K."/>
        </authorList>
    </citation>
    <scope>NUCLEOTIDE SEQUENCE</scope>
</reference>
<dbReference type="EMBL" id="BQKI01000001">
    <property type="protein sequence ID" value="GJM84385.1"/>
    <property type="molecule type" value="Genomic_DNA"/>
</dbReference>
<organism evidence="1 2">
    <name type="scientific">Eleusine coracana subsp. coracana</name>
    <dbReference type="NCBI Taxonomy" id="191504"/>
    <lineage>
        <taxon>Eukaryota</taxon>
        <taxon>Viridiplantae</taxon>
        <taxon>Streptophyta</taxon>
        <taxon>Embryophyta</taxon>
        <taxon>Tracheophyta</taxon>
        <taxon>Spermatophyta</taxon>
        <taxon>Magnoliopsida</taxon>
        <taxon>Liliopsida</taxon>
        <taxon>Poales</taxon>
        <taxon>Poaceae</taxon>
        <taxon>PACMAD clade</taxon>
        <taxon>Chloridoideae</taxon>
        <taxon>Cynodonteae</taxon>
        <taxon>Eleusininae</taxon>
        <taxon>Eleusine</taxon>
    </lineage>
</organism>
<name>A0AAV5BF78_ELECO</name>
<sequence length="103" mass="11200">MGGRAGIKTCGGGGLPSLRGWDSHGHTHEWVKRGVHFGVRTAFTVFATNFDLAEAELEAVSTGYIKGHTPEQMDTIRAATHPHVDALAERYEEEALLKIEEGN</sequence>
<proteinExistence type="predicted"/>
<gene>
    <name evidence="1" type="primary">ga00047</name>
    <name evidence="1" type="ORF">PR202_ga00047</name>
</gene>
<keyword evidence="2" id="KW-1185">Reference proteome</keyword>
<protein>
    <submittedName>
        <fullName evidence="1">Uncharacterized protein</fullName>
    </submittedName>
</protein>
<reference evidence="1" key="2">
    <citation type="submission" date="2021-12" db="EMBL/GenBank/DDBJ databases">
        <title>Resequencing data analysis of finger millet.</title>
        <authorList>
            <person name="Hatakeyama M."/>
            <person name="Aluri S."/>
            <person name="Balachadran M.T."/>
            <person name="Sivarajan S.R."/>
            <person name="Poveda L."/>
            <person name="Shimizu-Inatsugi R."/>
            <person name="Schlapbach R."/>
            <person name="Sreeman S.M."/>
            <person name="Shimizu K.K."/>
        </authorList>
    </citation>
    <scope>NUCLEOTIDE SEQUENCE</scope>
</reference>
<dbReference type="Proteomes" id="UP001054889">
    <property type="component" value="Unassembled WGS sequence"/>
</dbReference>
<evidence type="ECO:0000313" key="2">
    <source>
        <dbReference type="Proteomes" id="UP001054889"/>
    </source>
</evidence>
<accession>A0AAV5BF78</accession>